<feature type="transmembrane region" description="Helical" evidence="8">
    <location>
        <begin position="191"/>
        <end position="209"/>
    </location>
</feature>
<dbReference type="eggNOG" id="COG0586">
    <property type="taxonomic scope" value="Bacteria"/>
</dbReference>
<sequence length="305" mass="31899">MTTFASNTFASSTLALGPSAISADSLIKAGLAVVLLIVFAESGLLIGFFLPGDSLLFTMGMLIARDEVSTPLPVAMILIGLAAVAGDQAGYLIGRKAGPALFRRPDSRLFKQEYVEQAEAFFAKNGPRSIVLARFVPIVRTFTPVIAGASRMNYRIFTIYNIIGGLLWGCGVTLLGFYLGKIDFIRNNIEAMLVLVVLVSVVPIIIEYLRSRRKRARGIAGSAGSAAAGSAAAGPTAGAPTPAGDPTASQARYGGLPADGGDEDGWRQGEEQGTDPSVTMRLRRGGGGGGGGRHSAAHRRETARD</sequence>
<dbReference type="KEGG" id="fal:FRAAL0031"/>
<keyword evidence="5 8" id="KW-1133">Transmembrane helix</keyword>
<reference evidence="10 11" key="1">
    <citation type="journal article" date="2007" name="Genome Res.">
        <title>Genome characteristics of facultatively symbiotic Frankia sp. strains reflect host range and host plant biogeography.</title>
        <authorList>
            <person name="Normand P."/>
            <person name="Lapierre P."/>
            <person name="Tisa L.S."/>
            <person name="Gogarten J.P."/>
            <person name="Alloisio N."/>
            <person name="Bagnarol E."/>
            <person name="Bassi C.A."/>
            <person name="Berry A.M."/>
            <person name="Bickhart D.M."/>
            <person name="Choisne N."/>
            <person name="Couloux A."/>
            <person name="Cournoyer B."/>
            <person name="Cruveiller S."/>
            <person name="Daubin V."/>
            <person name="Demange N."/>
            <person name="Francino M.P."/>
            <person name="Goltsman E."/>
            <person name="Huang Y."/>
            <person name="Kopp O.R."/>
            <person name="Labarre L."/>
            <person name="Lapidus A."/>
            <person name="Lavire C."/>
            <person name="Marechal J."/>
            <person name="Martinez M."/>
            <person name="Mastronunzio J.E."/>
            <person name="Mullin B.C."/>
            <person name="Niemann J."/>
            <person name="Pujic P."/>
            <person name="Rawnsley T."/>
            <person name="Rouy Z."/>
            <person name="Schenowitz C."/>
            <person name="Sellstedt A."/>
            <person name="Tavares F."/>
            <person name="Tomkins J.P."/>
            <person name="Vallenet D."/>
            <person name="Valverde C."/>
            <person name="Wall L.G."/>
            <person name="Wang Y."/>
            <person name="Medigue C."/>
            <person name="Benson D.R."/>
        </authorList>
    </citation>
    <scope>NUCLEOTIDE SEQUENCE [LARGE SCALE GENOMIC DNA]</scope>
    <source>
        <strain evidence="11">DSM 45986 / CECT 9034 / ACN14a</strain>
    </source>
</reference>
<evidence type="ECO:0000256" key="8">
    <source>
        <dbReference type="SAM" id="Phobius"/>
    </source>
</evidence>
<dbReference type="InterPro" id="IPR032818">
    <property type="entry name" value="DedA-like"/>
</dbReference>
<protein>
    <recommendedName>
        <fullName evidence="9">VTT domain-containing protein</fullName>
    </recommendedName>
</protein>
<dbReference type="HOGENOM" id="CLU_044208_6_0_11"/>
<keyword evidence="3" id="KW-1003">Cell membrane</keyword>
<dbReference type="RefSeq" id="WP_011601299.1">
    <property type="nucleotide sequence ID" value="NC_008278.1"/>
</dbReference>
<comment type="similarity">
    <text evidence="2">Belongs to the DedA family.</text>
</comment>
<dbReference type="PANTHER" id="PTHR30353:SF0">
    <property type="entry name" value="TRANSMEMBRANE PROTEIN"/>
    <property type="match status" value="1"/>
</dbReference>
<name>Q0RUM5_FRAAA</name>
<dbReference type="Proteomes" id="UP000000657">
    <property type="component" value="Chromosome"/>
</dbReference>
<comment type="subcellular location">
    <subcellularLocation>
        <location evidence="1">Cell membrane</location>
        <topology evidence="1">Multi-pass membrane protein</topology>
    </subcellularLocation>
</comment>
<evidence type="ECO:0000256" key="3">
    <source>
        <dbReference type="ARBA" id="ARBA00022475"/>
    </source>
</evidence>
<evidence type="ECO:0000259" key="9">
    <source>
        <dbReference type="Pfam" id="PF09335"/>
    </source>
</evidence>
<accession>Q0RUM5</accession>
<evidence type="ECO:0000256" key="5">
    <source>
        <dbReference type="ARBA" id="ARBA00022989"/>
    </source>
</evidence>
<dbReference type="AlphaFoldDB" id="Q0RUM5"/>
<feature type="region of interest" description="Disordered" evidence="7">
    <location>
        <begin position="226"/>
        <end position="305"/>
    </location>
</feature>
<dbReference type="InterPro" id="IPR032816">
    <property type="entry name" value="VTT_dom"/>
</dbReference>
<dbReference type="Pfam" id="PF09335">
    <property type="entry name" value="VTT_dom"/>
    <property type="match status" value="1"/>
</dbReference>
<feature type="transmembrane region" description="Helical" evidence="8">
    <location>
        <begin position="29"/>
        <end position="50"/>
    </location>
</feature>
<evidence type="ECO:0000313" key="11">
    <source>
        <dbReference type="Proteomes" id="UP000000657"/>
    </source>
</evidence>
<dbReference type="PANTHER" id="PTHR30353">
    <property type="entry name" value="INNER MEMBRANE PROTEIN DEDA-RELATED"/>
    <property type="match status" value="1"/>
</dbReference>
<evidence type="ECO:0000256" key="2">
    <source>
        <dbReference type="ARBA" id="ARBA00010792"/>
    </source>
</evidence>
<keyword evidence="4 8" id="KW-0812">Transmembrane</keyword>
<dbReference type="EMBL" id="CT573213">
    <property type="protein sequence ID" value="CAJ58714.1"/>
    <property type="molecule type" value="Genomic_DNA"/>
</dbReference>
<dbReference type="GO" id="GO:0005886">
    <property type="term" value="C:plasma membrane"/>
    <property type="evidence" value="ECO:0007669"/>
    <property type="project" value="UniProtKB-SubCell"/>
</dbReference>
<evidence type="ECO:0000256" key="6">
    <source>
        <dbReference type="ARBA" id="ARBA00023136"/>
    </source>
</evidence>
<evidence type="ECO:0000256" key="7">
    <source>
        <dbReference type="SAM" id="MobiDB-lite"/>
    </source>
</evidence>
<evidence type="ECO:0000256" key="1">
    <source>
        <dbReference type="ARBA" id="ARBA00004651"/>
    </source>
</evidence>
<evidence type="ECO:0000313" key="10">
    <source>
        <dbReference type="EMBL" id="CAJ58714.1"/>
    </source>
</evidence>
<keyword evidence="6 8" id="KW-0472">Membrane</keyword>
<feature type="transmembrane region" description="Helical" evidence="8">
    <location>
        <begin position="70"/>
        <end position="94"/>
    </location>
</feature>
<evidence type="ECO:0000256" key="4">
    <source>
        <dbReference type="ARBA" id="ARBA00022692"/>
    </source>
</evidence>
<feature type="domain" description="VTT" evidence="9">
    <location>
        <begin position="50"/>
        <end position="176"/>
    </location>
</feature>
<keyword evidence="11" id="KW-1185">Reference proteome</keyword>
<dbReference type="OrthoDB" id="9813426at2"/>
<feature type="compositionally biased region" description="Low complexity" evidence="7">
    <location>
        <begin position="226"/>
        <end position="249"/>
    </location>
</feature>
<proteinExistence type="inferred from homology"/>
<gene>
    <name evidence="10" type="ordered locus">FRAAL0031</name>
</gene>
<feature type="transmembrane region" description="Helical" evidence="8">
    <location>
        <begin position="159"/>
        <end position="179"/>
    </location>
</feature>
<organism evidence="10 11">
    <name type="scientific">Frankia alni (strain DSM 45986 / CECT 9034 / ACN14a)</name>
    <dbReference type="NCBI Taxonomy" id="326424"/>
    <lineage>
        <taxon>Bacteria</taxon>
        <taxon>Bacillati</taxon>
        <taxon>Actinomycetota</taxon>
        <taxon>Actinomycetes</taxon>
        <taxon>Frankiales</taxon>
        <taxon>Frankiaceae</taxon>
        <taxon>Frankia</taxon>
    </lineage>
</organism>